<protein>
    <submittedName>
        <fullName evidence="2">Uncharacterized protein</fullName>
    </submittedName>
</protein>
<evidence type="ECO:0000313" key="2">
    <source>
        <dbReference type="EMBL" id="KAK6362134.1"/>
    </source>
</evidence>
<comment type="caution">
    <text evidence="2">The sequence shown here is derived from an EMBL/GenBank/DDBJ whole genome shotgun (WGS) entry which is preliminary data.</text>
</comment>
<accession>A0AAV9VJR9</accession>
<sequence length="299" mass="33695">MRSIIAALFSLFLVQTLAAPLDEETPPDDFSDSPTLDPRPPAVIHTRSISKRVIGGRDTDPELLALFNKTDNISKRAVGSNIFFNWSVVCAPPGDVVRMPSDPNLYPIIASLRRPDLSSPHMREPVQRVRDVHNGCRHCLCTSEGEMVRNPLPHPTGREAVACKAWYRIQRCQVWYACRCQLEMRQPRIEPGNSIRDYQNALNQIPTWVKLSAPYYEWNLAPRFTMSWQYLSKEERTGNADAGPLGLPEPNNRMLVPGEKEPYYLEGPSQGTAREWMKGSLLREGALGRGFGPISQLQA</sequence>
<keyword evidence="3" id="KW-1185">Reference proteome</keyword>
<evidence type="ECO:0000313" key="3">
    <source>
        <dbReference type="Proteomes" id="UP001373714"/>
    </source>
</evidence>
<keyword evidence="1" id="KW-0732">Signal</keyword>
<gene>
    <name evidence="2" type="ORF">TWF730_005831</name>
</gene>
<evidence type="ECO:0000256" key="1">
    <source>
        <dbReference type="SAM" id="SignalP"/>
    </source>
</evidence>
<reference evidence="2 3" key="1">
    <citation type="submission" date="2019-10" db="EMBL/GenBank/DDBJ databases">
        <authorList>
            <person name="Palmer J.M."/>
        </authorList>
    </citation>
    <scope>NUCLEOTIDE SEQUENCE [LARGE SCALE GENOMIC DNA]</scope>
    <source>
        <strain evidence="2 3">TWF730</strain>
    </source>
</reference>
<feature type="signal peptide" evidence="1">
    <location>
        <begin position="1"/>
        <end position="18"/>
    </location>
</feature>
<organism evidence="2 3">
    <name type="scientific">Orbilia blumenaviensis</name>
    <dbReference type="NCBI Taxonomy" id="1796055"/>
    <lineage>
        <taxon>Eukaryota</taxon>
        <taxon>Fungi</taxon>
        <taxon>Dikarya</taxon>
        <taxon>Ascomycota</taxon>
        <taxon>Pezizomycotina</taxon>
        <taxon>Orbiliomycetes</taxon>
        <taxon>Orbiliales</taxon>
        <taxon>Orbiliaceae</taxon>
        <taxon>Orbilia</taxon>
    </lineage>
</organism>
<dbReference type="AlphaFoldDB" id="A0AAV9VJR9"/>
<dbReference type="Proteomes" id="UP001373714">
    <property type="component" value="Unassembled WGS sequence"/>
</dbReference>
<name>A0AAV9VJR9_9PEZI</name>
<dbReference type="EMBL" id="JAVHNS010000002">
    <property type="protein sequence ID" value="KAK6362134.1"/>
    <property type="molecule type" value="Genomic_DNA"/>
</dbReference>
<proteinExistence type="predicted"/>
<feature type="chain" id="PRO_5043653797" evidence="1">
    <location>
        <begin position="19"/>
        <end position="299"/>
    </location>
</feature>